<reference evidence="2 3" key="1">
    <citation type="journal article" date="2015" name="Appl. Environ. Microbiol.">
        <title>Nanoarchaeota, Their Sulfolobales Host, and Nanoarchaeota Virus Distribution across Yellowstone National Park Hot Springs.</title>
        <authorList>
            <person name="Munson-McGee J.H."/>
            <person name="Field E.K."/>
            <person name="Bateson M."/>
            <person name="Rooney C."/>
            <person name="Stepanauskas R."/>
            <person name="Young M.J."/>
        </authorList>
    </citation>
    <scope>NUCLEOTIDE SEQUENCE [LARGE SCALE GENOMIC DNA]</scope>
    <source>
        <strain evidence="2">SCGC AC-742_N10</strain>
    </source>
</reference>
<organism evidence="2 3">
    <name type="scientific">Acidianus hospitalis</name>
    <dbReference type="NCBI Taxonomy" id="563177"/>
    <lineage>
        <taxon>Archaea</taxon>
        <taxon>Thermoproteota</taxon>
        <taxon>Thermoprotei</taxon>
        <taxon>Sulfolobales</taxon>
        <taxon>Sulfolobaceae</taxon>
        <taxon>Acidianus</taxon>
    </lineage>
</organism>
<dbReference type="EMBL" id="QEFD01000184">
    <property type="protein sequence ID" value="PVU74762.1"/>
    <property type="molecule type" value="Genomic_DNA"/>
</dbReference>
<name>A0A2T9X3X4_9CREN</name>
<evidence type="ECO:0000256" key="1">
    <source>
        <dbReference type="SAM" id="Phobius"/>
    </source>
</evidence>
<keyword evidence="1" id="KW-1133">Transmembrane helix</keyword>
<feature type="transmembrane region" description="Helical" evidence="1">
    <location>
        <begin position="7"/>
        <end position="30"/>
    </location>
</feature>
<keyword evidence="1" id="KW-0812">Transmembrane</keyword>
<comment type="caution">
    <text evidence="2">The sequence shown here is derived from an EMBL/GenBank/DDBJ whole genome shotgun (WGS) entry which is preliminary data.</text>
</comment>
<feature type="transmembrane region" description="Helical" evidence="1">
    <location>
        <begin position="62"/>
        <end position="81"/>
    </location>
</feature>
<gene>
    <name evidence="2" type="ORF">DDW13_06220</name>
</gene>
<dbReference type="Proteomes" id="UP000245638">
    <property type="component" value="Unassembled WGS sequence"/>
</dbReference>
<dbReference type="AlphaFoldDB" id="A0A2T9X3X4"/>
<accession>A0A2T9X3X4</accession>
<protein>
    <submittedName>
        <fullName evidence="2">Uncharacterized protein</fullName>
    </submittedName>
</protein>
<keyword evidence="1" id="KW-0472">Membrane</keyword>
<proteinExistence type="predicted"/>
<sequence length="167" mass="18428">MESLSSFILVGATIIIGVIIFSLFASYGAIYSTNTLEVQEAQYYSSGLRISSGSPAGNQTPVIIINFNYPVGCLYLIAFLIKPCYSKSASTVTPMCYALINSTVPTKMTLTVLGLSGNIIYEGEIEAYKVYVGNIEFVCTKPGYYTELWVVMKIDCQFFRIGYYVIN</sequence>
<evidence type="ECO:0000313" key="3">
    <source>
        <dbReference type="Proteomes" id="UP000245638"/>
    </source>
</evidence>
<evidence type="ECO:0000313" key="2">
    <source>
        <dbReference type="EMBL" id="PVU74762.1"/>
    </source>
</evidence>